<reference evidence="3 4" key="1">
    <citation type="journal article" date="2018" name="Plant J.">
        <title>Genome sequences of Chlorella sorokiniana UTEX 1602 and Micractinium conductrix SAG 241.80: implications to maltose excretion by a green alga.</title>
        <authorList>
            <person name="Arriola M.B."/>
            <person name="Velmurugan N."/>
            <person name="Zhang Y."/>
            <person name="Plunkett M.H."/>
            <person name="Hondzo H."/>
            <person name="Barney B.M."/>
        </authorList>
    </citation>
    <scope>NUCLEOTIDE SEQUENCE [LARGE SCALE GENOMIC DNA]</scope>
    <source>
        <strain evidence="4">UTEX 1602</strain>
    </source>
</reference>
<evidence type="ECO:0000256" key="1">
    <source>
        <dbReference type="ARBA" id="ARBA00004430"/>
    </source>
</evidence>
<dbReference type="InterPro" id="IPR001810">
    <property type="entry name" value="F-box_dom"/>
</dbReference>
<keyword evidence="4" id="KW-1185">Reference proteome</keyword>
<evidence type="ECO:0000313" key="4">
    <source>
        <dbReference type="Proteomes" id="UP000239899"/>
    </source>
</evidence>
<sequence>MAAVDSETPFSSLQRELVVHILSKLGQAELHRAALVNRFFRSCVDSPSLCREREVCIRGGSPAGLQRRKQQVLSLTHWLASHGQHLRSLRIKDAGILPPEDTMLLQQCALAAGSLCTQLELLSIHFQAAAVDPGWAAPLTALRRLALFSGTVLLPPSGLETLQRCTQLALYGRQSGIDQATRLPPNLQELTLGALQGGELPSQLAALTALHTLELWGDWRGTSTLSQLSSLRHLHITGPGLVPWELSTLTGLESLLVAYDKHSVPLWPLTDENSQRLKDACLRLTCLTSLALCVLRGTELPDEEMAGLTQLQRFYASRSQWELGELPPGPWLASLTCLAADATAVLHSTDLLAGATALTRLTLVDIPGGESDDDSEQPSSYQEMRPNVAALYDWAAGQRTLRRITFVGDRPNAIDVDIFRGALALKAARPDIEMDAYPAGREPTFAREFHYHGIDDLVPGWREAIALTEPYAY</sequence>
<dbReference type="AlphaFoldDB" id="A0A2P6TGN9"/>
<accession>A0A2P6TGN9</accession>
<dbReference type="EMBL" id="LHPG02000017">
    <property type="protein sequence ID" value="PRW33266.1"/>
    <property type="molecule type" value="Genomic_DNA"/>
</dbReference>
<dbReference type="InterPro" id="IPR032675">
    <property type="entry name" value="LRR_dom_sf"/>
</dbReference>
<dbReference type="Pfam" id="PF00646">
    <property type="entry name" value="F-box"/>
    <property type="match status" value="1"/>
</dbReference>
<dbReference type="SMART" id="SM00256">
    <property type="entry name" value="FBOX"/>
    <property type="match status" value="1"/>
</dbReference>
<dbReference type="Proteomes" id="UP000239899">
    <property type="component" value="Unassembled WGS sequence"/>
</dbReference>
<evidence type="ECO:0000313" key="3">
    <source>
        <dbReference type="EMBL" id="PRW33266.1"/>
    </source>
</evidence>
<comment type="subcellular location">
    <subcellularLocation>
        <location evidence="1">Cytoplasm</location>
        <location evidence="1">Cytoskeleton</location>
        <location evidence="1">Cilium axoneme</location>
    </subcellularLocation>
</comment>
<dbReference type="Gene3D" id="1.20.1280.50">
    <property type="match status" value="1"/>
</dbReference>
<dbReference type="SUPFAM" id="SSF81383">
    <property type="entry name" value="F-box domain"/>
    <property type="match status" value="1"/>
</dbReference>
<dbReference type="SUPFAM" id="SSF52058">
    <property type="entry name" value="L domain-like"/>
    <property type="match status" value="1"/>
</dbReference>
<comment type="caution">
    <text evidence="3">The sequence shown here is derived from an EMBL/GenBank/DDBJ whole genome shotgun (WGS) entry which is preliminary data.</text>
</comment>
<dbReference type="GO" id="GO:0005930">
    <property type="term" value="C:axoneme"/>
    <property type="evidence" value="ECO:0007669"/>
    <property type="project" value="UniProtKB-SubCell"/>
</dbReference>
<protein>
    <submittedName>
        <fullName evidence="3">Small GTP-binding</fullName>
    </submittedName>
</protein>
<gene>
    <name evidence="3" type="ORF">C2E21_7819</name>
</gene>
<dbReference type="Gene3D" id="3.80.10.10">
    <property type="entry name" value="Ribonuclease Inhibitor"/>
    <property type="match status" value="1"/>
</dbReference>
<dbReference type="InterPro" id="IPR036047">
    <property type="entry name" value="F-box-like_dom_sf"/>
</dbReference>
<organism evidence="3 4">
    <name type="scientific">Chlorella sorokiniana</name>
    <name type="common">Freshwater green alga</name>
    <dbReference type="NCBI Taxonomy" id="3076"/>
    <lineage>
        <taxon>Eukaryota</taxon>
        <taxon>Viridiplantae</taxon>
        <taxon>Chlorophyta</taxon>
        <taxon>core chlorophytes</taxon>
        <taxon>Trebouxiophyceae</taxon>
        <taxon>Chlorellales</taxon>
        <taxon>Chlorellaceae</taxon>
        <taxon>Chlorella clade</taxon>
        <taxon>Chlorella</taxon>
    </lineage>
</organism>
<proteinExistence type="predicted"/>
<evidence type="ECO:0000259" key="2">
    <source>
        <dbReference type="SMART" id="SM00256"/>
    </source>
</evidence>
<feature type="domain" description="F-box" evidence="2">
    <location>
        <begin position="13"/>
        <end position="53"/>
    </location>
</feature>
<name>A0A2P6TGN9_CHLSO</name>
<dbReference type="OrthoDB" id="10505926at2759"/>